<organism evidence="7 8">
    <name type="scientific">Hondaea fermentalgiana</name>
    <dbReference type="NCBI Taxonomy" id="2315210"/>
    <lineage>
        <taxon>Eukaryota</taxon>
        <taxon>Sar</taxon>
        <taxon>Stramenopiles</taxon>
        <taxon>Bigyra</taxon>
        <taxon>Labyrinthulomycetes</taxon>
        <taxon>Thraustochytrida</taxon>
        <taxon>Thraustochytriidae</taxon>
        <taxon>Hondaea</taxon>
    </lineage>
</organism>
<sequence length="314" mass="34117">METAAAREQNPGAEETAAGDASARRVEYFDADFAWEDVAAARREKCIGDEAPPVLDEQDVALRTDEEKLAESWESFYAAHANKFFKSRSYLAKAFPALAKAGSDEDRPTATLGELGCGTGAAVLPLLKEIPQLVAQTVDVSPSAIEALQRGAAAAGLGPDRLTAGVCDIVRDPLPMAPGSLDFGLLVFTLSAISPTHHCRVLRALATALRPGGLMCFRDYGLFDMVQTRCKTRLGENWYIKQDGVQCYFFSVEYLEALFASLGPEVSMHRVECKYVTVRNVNRKTGQNIDRVFLNAVFQRAAPSDVSSPSPCDK</sequence>
<evidence type="ECO:0000313" key="7">
    <source>
        <dbReference type="EMBL" id="GBG27208.1"/>
    </source>
</evidence>
<evidence type="ECO:0000256" key="5">
    <source>
        <dbReference type="SAM" id="MobiDB-lite"/>
    </source>
</evidence>
<dbReference type="Proteomes" id="UP000241890">
    <property type="component" value="Unassembled WGS sequence"/>
</dbReference>
<dbReference type="InterPro" id="IPR041698">
    <property type="entry name" value="Methyltransf_25"/>
</dbReference>
<dbReference type="InParanoid" id="A0A2R5GBX0"/>
<dbReference type="AlphaFoldDB" id="A0A2R5GBX0"/>
<gene>
    <name evidence="7" type="ORF">FCC1311_034312</name>
</gene>
<evidence type="ECO:0000256" key="2">
    <source>
        <dbReference type="ARBA" id="ARBA00022603"/>
    </source>
</evidence>
<reference evidence="7 8" key="1">
    <citation type="submission" date="2017-12" db="EMBL/GenBank/DDBJ databases">
        <title>Sequencing, de novo assembly and annotation of complete genome of a new Thraustochytrid species, strain FCC1311.</title>
        <authorList>
            <person name="Sedici K."/>
            <person name="Godart F."/>
            <person name="Aiese Cigliano R."/>
            <person name="Sanseverino W."/>
            <person name="Barakat M."/>
            <person name="Ortet P."/>
            <person name="Marechal E."/>
            <person name="Cagnac O."/>
            <person name="Amato A."/>
        </authorList>
    </citation>
    <scope>NUCLEOTIDE SEQUENCE [LARGE SCALE GENOMIC DNA]</scope>
</reference>
<dbReference type="Pfam" id="PF13649">
    <property type="entry name" value="Methyltransf_25"/>
    <property type="match status" value="1"/>
</dbReference>
<keyword evidence="3 4" id="KW-0808">Transferase</keyword>
<dbReference type="EMBL" id="BEYU01000028">
    <property type="protein sequence ID" value="GBG27208.1"/>
    <property type="molecule type" value="Genomic_DNA"/>
</dbReference>
<dbReference type="GO" id="GO:0008757">
    <property type="term" value="F:S-adenosylmethionine-dependent methyltransferase activity"/>
    <property type="evidence" value="ECO:0007669"/>
    <property type="project" value="UniProtKB-ARBA"/>
</dbReference>
<evidence type="ECO:0000256" key="3">
    <source>
        <dbReference type="ARBA" id="ARBA00022679"/>
    </source>
</evidence>
<evidence type="ECO:0000259" key="6">
    <source>
        <dbReference type="Pfam" id="PF13649"/>
    </source>
</evidence>
<comment type="similarity">
    <text evidence="1 4">Belongs to the methyltransferase superfamily. METL family.</text>
</comment>
<evidence type="ECO:0000313" key="8">
    <source>
        <dbReference type="Proteomes" id="UP000241890"/>
    </source>
</evidence>
<keyword evidence="2 4" id="KW-0489">Methyltransferase</keyword>
<feature type="domain" description="Methyltransferase" evidence="6">
    <location>
        <begin position="114"/>
        <end position="213"/>
    </location>
</feature>
<dbReference type="FunCoup" id="A0A2R5GBX0">
    <property type="interactions" value="375"/>
</dbReference>
<evidence type="ECO:0000256" key="4">
    <source>
        <dbReference type="PIRNR" id="PIRNR037755"/>
    </source>
</evidence>
<dbReference type="GO" id="GO:0008173">
    <property type="term" value="F:RNA methyltransferase activity"/>
    <property type="evidence" value="ECO:0007669"/>
    <property type="project" value="UniProtKB-ARBA"/>
</dbReference>
<dbReference type="Gene3D" id="3.40.50.150">
    <property type="entry name" value="Vaccinia Virus protein VP39"/>
    <property type="match status" value="1"/>
</dbReference>
<dbReference type="PANTHER" id="PTHR22809:SF5">
    <property type="entry name" value="TRNA N(3)-METHYLCYTIDINE METHYLTRANSFERASE METTL6"/>
    <property type="match status" value="1"/>
</dbReference>
<proteinExistence type="inferred from homology"/>
<dbReference type="InterPro" id="IPR029063">
    <property type="entry name" value="SAM-dependent_MTases_sf"/>
</dbReference>
<dbReference type="SUPFAM" id="SSF53335">
    <property type="entry name" value="S-adenosyl-L-methionine-dependent methyltransferases"/>
    <property type="match status" value="1"/>
</dbReference>
<dbReference type="CDD" id="cd02440">
    <property type="entry name" value="AdoMet_MTases"/>
    <property type="match status" value="1"/>
</dbReference>
<feature type="region of interest" description="Disordered" evidence="5">
    <location>
        <begin position="1"/>
        <end position="22"/>
    </location>
</feature>
<comment type="caution">
    <text evidence="7">The sequence shown here is derived from an EMBL/GenBank/DDBJ whole genome shotgun (WGS) entry which is preliminary data.</text>
</comment>
<dbReference type="OrthoDB" id="417697at2759"/>
<dbReference type="InterPro" id="IPR026113">
    <property type="entry name" value="METTL2/6/8-like"/>
</dbReference>
<evidence type="ECO:0000256" key="1">
    <source>
        <dbReference type="ARBA" id="ARBA00009725"/>
    </source>
</evidence>
<keyword evidence="8" id="KW-1185">Reference proteome</keyword>
<comment type="function">
    <text evidence="4">S-adenosyl-L-methionine-dependent methyltransferase.</text>
</comment>
<dbReference type="PIRSF" id="PIRSF037755">
    <property type="entry name" value="Mettl2_prd"/>
    <property type="match status" value="1"/>
</dbReference>
<dbReference type="GO" id="GO:0032259">
    <property type="term" value="P:methylation"/>
    <property type="evidence" value="ECO:0007669"/>
    <property type="project" value="UniProtKB-KW"/>
</dbReference>
<protein>
    <recommendedName>
        <fullName evidence="4">tRNA N(3)-methylcytidine methyltransferase</fullName>
        <ecNumber evidence="4">2.1.1.-</ecNumber>
    </recommendedName>
</protein>
<name>A0A2R5GBX0_9STRA</name>
<accession>A0A2R5GBX0</accession>
<dbReference type="PANTHER" id="PTHR22809">
    <property type="entry name" value="METHYLTRANSFERASE-RELATED"/>
    <property type="match status" value="1"/>
</dbReference>
<dbReference type="EC" id="2.1.1.-" evidence="4"/>